<dbReference type="AlphaFoldDB" id="A0A344U1W1"/>
<sequence length="178" mass="18554">MSAGESQGNGVYQPPADAEPGDWQPDMENALDEPDLDDTLDTGYSPPDRPRAVTRHGTTAGEQREGETLDQRLAQEEPEPDPSAAADGGSEASPDEDLGEPVATGRDDRGEDVTADPGGDRSTAGRERAGRMTAPEEQRPVRHISVVARDAGIDGGAASAEEAAVHVIETEDEGRGGA</sequence>
<dbReference type="Proteomes" id="UP000252004">
    <property type="component" value="Chromosome"/>
</dbReference>
<dbReference type="Pfam" id="PF18970">
    <property type="entry name" value="DUF5709"/>
    <property type="match status" value="1"/>
</dbReference>
<organism evidence="3 4">
    <name type="scientific">Streptomyces globosus</name>
    <dbReference type="NCBI Taxonomy" id="68209"/>
    <lineage>
        <taxon>Bacteria</taxon>
        <taxon>Bacillati</taxon>
        <taxon>Actinomycetota</taxon>
        <taxon>Actinomycetes</taxon>
        <taxon>Kitasatosporales</taxon>
        <taxon>Streptomycetaceae</taxon>
        <taxon>Streptomyces</taxon>
    </lineage>
</organism>
<feature type="domain" description="DUF5709" evidence="2">
    <location>
        <begin position="124"/>
        <end position="169"/>
    </location>
</feature>
<keyword evidence="4" id="KW-1185">Reference proteome</keyword>
<feature type="compositionally biased region" description="Basic and acidic residues" evidence="1">
    <location>
        <begin position="123"/>
        <end position="140"/>
    </location>
</feature>
<feature type="compositionally biased region" description="Acidic residues" evidence="1">
    <location>
        <begin position="29"/>
        <end position="40"/>
    </location>
</feature>
<feature type="compositionally biased region" description="Polar residues" evidence="1">
    <location>
        <begin position="1"/>
        <end position="10"/>
    </location>
</feature>
<feature type="region of interest" description="Disordered" evidence="1">
    <location>
        <begin position="1"/>
        <end position="143"/>
    </location>
</feature>
<proteinExistence type="predicted"/>
<dbReference type="EMBL" id="CP030862">
    <property type="protein sequence ID" value="AXE24882.1"/>
    <property type="molecule type" value="Genomic_DNA"/>
</dbReference>
<evidence type="ECO:0000256" key="1">
    <source>
        <dbReference type="SAM" id="MobiDB-lite"/>
    </source>
</evidence>
<evidence type="ECO:0000313" key="4">
    <source>
        <dbReference type="Proteomes" id="UP000252004"/>
    </source>
</evidence>
<dbReference type="RefSeq" id="WP_114056071.1">
    <property type="nucleotide sequence ID" value="NZ_CP030862.1"/>
</dbReference>
<feature type="compositionally biased region" description="Basic and acidic residues" evidence="1">
    <location>
        <begin position="62"/>
        <end position="75"/>
    </location>
</feature>
<dbReference type="OrthoDB" id="3212066at2"/>
<gene>
    <name evidence="3" type="ORF">C0216_16750</name>
</gene>
<name>A0A344U1W1_9ACTN</name>
<reference evidence="3 4" key="1">
    <citation type="submission" date="2018-01" db="EMBL/GenBank/DDBJ databases">
        <title>Draft genome Sequence of streptomyces globosus LZH-48.</title>
        <authorList>
            <person name="Ran K."/>
            <person name="Li Z."/>
            <person name="Wei S."/>
            <person name="Dong R."/>
        </authorList>
    </citation>
    <scope>NUCLEOTIDE SEQUENCE [LARGE SCALE GENOMIC DNA]</scope>
    <source>
        <strain evidence="3 4">LZH-48</strain>
    </source>
</reference>
<evidence type="ECO:0000259" key="2">
    <source>
        <dbReference type="Pfam" id="PF18970"/>
    </source>
</evidence>
<dbReference type="InterPro" id="IPR043763">
    <property type="entry name" value="DUF5709"/>
</dbReference>
<accession>A0A344U1W1</accession>
<dbReference type="KEGG" id="sgz:C0216_16750"/>
<protein>
    <recommendedName>
        <fullName evidence="2">DUF5709 domain-containing protein</fullName>
    </recommendedName>
</protein>
<evidence type="ECO:0000313" key="3">
    <source>
        <dbReference type="EMBL" id="AXE24882.1"/>
    </source>
</evidence>